<dbReference type="InterPro" id="IPR051200">
    <property type="entry name" value="Host-pathogen_enzymatic-act"/>
</dbReference>
<dbReference type="PANTHER" id="PTHR47197">
    <property type="entry name" value="PROTEIN NIRF"/>
    <property type="match status" value="1"/>
</dbReference>
<evidence type="ECO:0000313" key="2">
    <source>
        <dbReference type="Proteomes" id="UP000037175"/>
    </source>
</evidence>
<reference evidence="2" key="1">
    <citation type="submission" date="2015-07" db="EMBL/GenBank/DDBJ databases">
        <title>Complete Genome of Thermincola ferriacetica strain Z-0001T.</title>
        <authorList>
            <person name="Lusk B."/>
            <person name="Badalamenti J.P."/>
            <person name="Parameswaran P."/>
            <person name="Bond D.R."/>
            <person name="Torres C.I."/>
        </authorList>
    </citation>
    <scope>NUCLEOTIDE SEQUENCE [LARGE SCALE GENOMIC DNA]</scope>
    <source>
        <strain evidence="2">Z-0001</strain>
    </source>
</reference>
<gene>
    <name evidence="1" type="ORF">Tfer_0444</name>
</gene>
<dbReference type="AlphaFoldDB" id="A0A0L6W5G1"/>
<comment type="caution">
    <text evidence="1">The sequence shown here is derived from an EMBL/GenBank/DDBJ whole genome shotgun (WGS) entry which is preliminary data.</text>
</comment>
<evidence type="ECO:0000313" key="1">
    <source>
        <dbReference type="EMBL" id="KNZ70765.1"/>
    </source>
</evidence>
<dbReference type="Proteomes" id="UP000037175">
    <property type="component" value="Unassembled WGS sequence"/>
</dbReference>
<dbReference type="Gene3D" id="2.130.10.10">
    <property type="entry name" value="YVTN repeat-like/Quinoprotein amine dehydrogenase"/>
    <property type="match status" value="2"/>
</dbReference>
<sequence>MRGMGFHTSHNNIRGVSNVEKNNISDSCNVNTSFLSSGCGHSETNTKLISNLKYSLYADNLGDVSYIEIFSLDKGNFKYNVKQIQLRKKGLNANHIYKVSENKIYCSNYGSNGEIQKGRIVVLKNGDIINTIKIKDKYGAQDIIFDPGKKKAYVMFILQPAPYNPSGTPFKIIDTEKDEVIKPFSLKGSFYGYDIKGNYIYVCVDAIDLGYKDVPNNYIASIKRNTQEIKVLTPKGLNFCPTDLKIAPNGKIYMVSSFNNLKYEGCKEPKVSIYNTDGTFLKEIKLDLPDCNKIVINKDGMAYITHNNGGDSGDTITVFNTNTDKVVGKIKGFSGPAGMAIKDNYLFVSNYNTGKISVVDLKLSKIIGNIKLGEGVNPSTLVVF</sequence>
<protein>
    <submittedName>
        <fullName evidence="1">Uncharacterized protein</fullName>
    </submittedName>
</protein>
<organism evidence="1 2">
    <name type="scientific">Thermincola ferriacetica</name>
    <dbReference type="NCBI Taxonomy" id="281456"/>
    <lineage>
        <taxon>Bacteria</taxon>
        <taxon>Bacillati</taxon>
        <taxon>Bacillota</taxon>
        <taxon>Clostridia</taxon>
        <taxon>Eubacteriales</taxon>
        <taxon>Thermincolaceae</taxon>
        <taxon>Thermincola</taxon>
    </lineage>
</organism>
<accession>A0A0L6W5G1</accession>
<dbReference type="EMBL" id="LGTE01000002">
    <property type="protein sequence ID" value="KNZ70765.1"/>
    <property type="molecule type" value="Genomic_DNA"/>
</dbReference>
<proteinExistence type="predicted"/>
<name>A0A0L6W5G1_9FIRM</name>
<dbReference type="PANTHER" id="PTHR47197:SF3">
    <property type="entry name" value="DIHYDRO-HEME D1 DEHYDROGENASE"/>
    <property type="match status" value="1"/>
</dbReference>
<dbReference type="SUPFAM" id="SSF63825">
    <property type="entry name" value="YWTD domain"/>
    <property type="match status" value="1"/>
</dbReference>
<keyword evidence="2" id="KW-1185">Reference proteome</keyword>
<dbReference type="InterPro" id="IPR015943">
    <property type="entry name" value="WD40/YVTN_repeat-like_dom_sf"/>
</dbReference>